<keyword evidence="1" id="KW-0472">Membrane</keyword>
<dbReference type="OrthoDB" id="7679112at2759"/>
<dbReference type="PANTHER" id="PTHR21879">
    <property type="entry name" value="FI03362P-RELATED-RELATED"/>
    <property type="match status" value="1"/>
</dbReference>
<protein>
    <submittedName>
        <fullName evidence="2">Uncharacterized protein</fullName>
    </submittedName>
</protein>
<dbReference type="OMA" id="AHLKICK"/>
<dbReference type="Proteomes" id="UP000002358">
    <property type="component" value="Chromosome 4"/>
</dbReference>
<feature type="transmembrane region" description="Helical" evidence="1">
    <location>
        <begin position="15"/>
        <end position="35"/>
    </location>
</feature>
<dbReference type="GO" id="GO:0016020">
    <property type="term" value="C:membrane"/>
    <property type="evidence" value="ECO:0007669"/>
    <property type="project" value="TreeGrafter"/>
</dbReference>
<name>A0A7M7G2W5_NASVI</name>
<feature type="transmembrane region" description="Helical" evidence="1">
    <location>
        <begin position="182"/>
        <end position="206"/>
    </location>
</feature>
<reference evidence="2" key="1">
    <citation type="submission" date="2021-01" db="UniProtKB">
        <authorList>
            <consortium name="EnsemblMetazoa"/>
        </authorList>
    </citation>
    <scope>IDENTIFICATION</scope>
</reference>
<dbReference type="PANTHER" id="PTHR21879:SF10">
    <property type="entry name" value="LP14110P"/>
    <property type="match status" value="1"/>
</dbReference>
<dbReference type="InterPro" id="IPR012464">
    <property type="entry name" value="DUF1676"/>
</dbReference>
<dbReference type="EnsemblMetazoa" id="XM_001601783">
    <property type="protein sequence ID" value="XP_001601833"/>
    <property type="gene ID" value="LOC100117666"/>
</dbReference>
<keyword evidence="1" id="KW-1133">Transmembrane helix</keyword>
<dbReference type="Pfam" id="PF07898">
    <property type="entry name" value="DUF1676"/>
    <property type="match status" value="1"/>
</dbReference>
<dbReference type="InParanoid" id="A0A7M7G2W5"/>
<evidence type="ECO:0000313" key="3">
    <source>
        <dbReference type="Proteomes" id="UP000002358"/>
    </source>
</evidence>
<dbReference type="KEGG" id="nvi:100117666"/>
<accession>A0A7M7G2W5</accession>
<keyword evidence="1" id="KW-0812">Transmembrane</keyword>
<dbReference type="AlphaFoldDB" id="A0A7M7G2W5"/>
<evidence type="ECO:0000313" key="2">
    <source>
        <dbReference type="EnsemblMetazoa" id="XP_001601833"/>
    </source>
</evidence>
<proteinExistence type="predicted"/>
<sequence>MTGRWAGGEGARSVGIGRLLLFVYVLFGCGGLSLCQVARNDTTPDVFIEHCRKECAIYKNMMACGKYRAIKWINNVVQEKEYVYGPFKIIKIPAVQGVRILPELPRVKKSNAAEMLHFIRESVEDLLTRRALVYTVNQPSGARSFSNGLMVLDDDELGQMEKSRTFDVSHGNFRIFKKKKNIILPILILLNLLKLKLMILPIALGVHFIKKLLVLGSLLLPSILSHLKICKIAQQPYHHHPWAAPVEYPVDYPTYSHEDTWDHRNDVGTGAAGYGGYGNYYNSHSFYNPFSYYFQNYNKQQQR</sequence>
<keyword evidence="3" id="KW-1185">Reference proteome</keyword>
<dbReference type="PROSITE" id="PS51257">
    <property type="entry name" value="PROKAR_LIPOPROTEIN"/>
    <property type="match status" value="1"/>
</dbReference>
<evidence type="ECO:0000256" key="1">
    <source>
        <dbReference type="SAM" id="Phobius"/>
    </source>
</evidence>
<gene>
    <name evidence="2" type="primary">100117666</name>
</gene>
<organism evidence="2 3">
    <name type="scientific">Nasonia vitripennis</name>
    <name type="common">Parasitic wasp</name>
    <dbReference type="NCBI Taxonomy" id="7425"/>
    <lineage>
        <taxon>Eukaryota</taxon>
        <taxon>Metazoa</taxon>
        <taxon>Ecdysozoa</taxon>
        <taxon>Arthropoda</taxon>
        <taxon>Hexapoda</taxon>
        <taxon>Insecta</taxon>
        <taxon>Pterygota</taxon>
        <taxon>Neoptera</taxon>
        <taxon>Endopterygota</taxon>
        <taxon>Hymenoptera</taxon>
        <taxon>Apocrita</taxon>
        <taxon>Proctotrupomorpha</taxon>
        <taxon>Chalcidoidea</taxon>
        <taxon>Pteromalidae</taxon>
        <taxon>Pteromalinae</taxon>
        <taxon>Nasonia</taxon>
    </lineage>
</organism>